<gene>
    <name evidence="1" type="ORF">SAMN05421760_102443</name>
</gene>
<sequence length="358" mass="39845">MTMLHKIRFSIVLLMVMMTQIVSAEEIRLPEMNAFSDQTSVSGLSSGGFMAAQFHVAYSKNLVGAGIVAGGPWNCASTFSFMSPLYNAVTTCMDPCKYTWFICPSLFFPDGSDLVDLAKTSANDALIDDLENLQDDNVYIFSGLNDKTVVTKVVDSTSEFYHLLGLSDDQVFYNKTVDAGHAFITNDADDSECDVTQAPYINNCNIPQAKRMLTHIYGELNEPVAVPQGDLIRFNQREFFESSIAGMDDDAYVYIPQSCRTEQCRVHVALHGCRQGISVINTVYIEQTGYMEVADSNHLIVLYPQVKKSTINPRGCWDFWGYTSNNLPPFNYAHKDAPQMQAINSMVERLTGPVTQTP</sequence>
<dbReference type="EMBL" id="FTOE01000002">
    <property type="protein sequence ID" value="SIS60950.1"/>
    <property type="molecule type" value="Genomic_DNA"/>
</dbReference>
<accession>A0A1N7KHJ8</accession>
<dbReference type="SUPFAM" id="SSF53474">
    <property type="entry name" value="alpha/beta-Hydrolases"/>
    <property type="match status" value="1"/>
</dbReference>
<evidence type="ECO:0008006" key="3">
    <source>
        <dbReference type="Google" id="ProtNLM"/>
    </source>
</evidence>
<dbReference type="Proteomes" id="UP000185999">
    <property type="component" value="Unassembled WGS sequence"/>
</dbReference>
<dbReference type="InterPro" id="IPR029058">
    <property type="entry name" value="AB_hydrolase_fold"/>
</dbReference>
<dbReference type="RefSeq" id="WP_202905051.1">
    <property type="nucleotide sequence ID" value="NZ_FTOE01000002.1"/>
</dbReference>
<organism evidence="1 2">
    <name type="scientific">Neptunomonas antarctica</name>
    <dbReference type="NCBI Taxonomy" id="619304"/>
    <lineage>
        <taxon>Bacteria</taxon>
        <taxon>Pseudomonadati</taxon>
        <taxon>Pseudomonadota</taxon>
        <taxon>Gammaproteobacteria</taxon>
        <taxon>Oceanospirillales</taxon>
        <taxon>Oceanospirillaceae</taxon>
        <taxon>Neptunomonas</taxon>
    </lineage>
</organism>
<dbReference type="AlphaFoldDB" id="A0A1N7KHJ8"/>
<evidence type="ECO:0000313" key="2">
    <source>
        <dbReference type="Proteomes" id="UP000185999"/>
    </source>
</evidence>
<dbReference type="PANTHER" id="PTHR42972:SF8">
    <property type="entry name" value="POLYHYDROXYBUTYRATE DEPOLYMERASE"/>
    <property type="match status" value="1"/>
</dbReference>
<reference evidence="2" key="1">
    <citation type="submission" date="2017-01" db="EMBL/GenBank/DDBJ databases">
        <authorList>
            <person name="Varghese N."/>
            <person name="Submissions S."/>
        </authorList>
    </citation>
    <scope>NUCLEOTIDE SEQUENCE [LARGE SCALE GENOMIC DNA]</scope>
    <source>
        <strain evidence="2">DSM 22306</strain>
    </source>
</reference>
<proteinExistence type="predicted"/>
<dbReference type="PANTHER" id="PTHR42972">
    <property type="entry name" value="TOL-PAL SYSTEM PROTEIN TOLB"/>
    <property type="match status" value="1"/>
</dbReference>
<evidence type="ECO:0000313" key="1">
    <source>
        <dbReference type="EMBL" id="SIS60950.1"/>
    </source>
</evidence>
<name>A0A1N7KHJ8_9GAMM</name>
<dbReference type="STRING" id="619304.SAMN05421760_102443"/>
<protein>
    <recommendedName>
        <fullName evidence="3">Esterase PHB depolymerase</fullName>
    </recommendedName>
</protein>
<dbReference type="Gene3D" id="3.40.50.1820">
    <property type="entry name" value="alpha/beta hydrolase"/>
    <property type="match status" value="1"/>
</dbReference>
<keyword evidence="2" id="KW-1185">Reference proteome</keyword>